<proteinExistence type="predicted"/>
<keyword evidence="4" id="KW-1185">Reference proteome</keyword>
<feature type="domain" description="PPM-type phosphatase" evidence="1">
    <location>
        <begin position="19"/>
        <end position="252"/>
    </location>
</feature>
<dbReference type="Proteomes" id="UP000306888">
    <property type="component" value="Unassembled WGS sequence"/>
</dbReference>
<evidence type="ECO:0000313" key="4">
    <source>
        <dbReference type="Proteomes" id="UP000306888"/>
    </source>
</evidence>
<accession>A0A4S2DGH2</accession>
<reference evidence="3 4" key="1">
    <citation type="submission" date="2019-04" db="EMBL/GenBank/DDBJ databases">
        <title>Microbes associate with the intestines of laboratory mice.</title>
        <authorList>
            <person name="Navarre W."/>
            <person name="Wong E."/>
            <person name="Huang K."/>
            <person name="Tropini C."/>
            <person name="Ng K."/>
            <person name="Yu B."/>
        </authorList>
    </citation>
    <scope>NUCLEOTIDE SEQUENCE [LARGE SCALE GENOMIC DNA]</scope>
    <source>
        <strain evidence="3 4">NM50_B9-20</strain>
    </source>
</reference>
<dbReference type="Pfam" id="PF13672">
    <property type="entry name" value="PP2C_2"/>
    <property type="match status" value="1"/>
</dbReference>
<organism evidence="3 4">
    <name type="scientific">Clostridium sartagoforme</name>
    <dbReference type="NCBI Taxonomy" id="84031"/>
    <lineage>
        <taxon>Bacteria</taxon>
        <taxon>Bacillati</taxon>
        <taxon>Bacillota</taxon>
        <taxon>Clostridia</taxon>
        <taxon>Eubacteriales</taxon>
        <taxon>Clostridiaceae</taxon>
        <taxon>Clostridium</taxon>
    </lineage>
</organism>
<evidence type="ECO:0000259" key="1">
    <source>
        <dbReference type="SMART" id="SM00331"/>
    </source>
</evidence>
<dbReference type="CDD" id="cd00143">
    <property type="entry name" value="PP2Cc"/>
    <property type="match status" value="1"/>
</dbReference>
<feature type="domain" description="PPM-type phosphatase" evidence="2">
    <location>
        <begin position="2"/>
        <end position="250"/>
    </location>
</feature>
<sequence length="253" mass="28084">MHFVAIADTDIGTSKNTNQDSILIKHASTLNGEVLLAIVCDGMGGLAKGELASATVIRSFSDWFDNELAKELSSLDMKVIAGKIELILKDLNLRILEYGKYTGINLGTTFSGILFVDNQYVIAHVGDSRVYYMGSSINQLTEDQTVVAREVRLGRMTVEEAKLDKRRNILLQCIGASRIVNPQIIYGLAEKGAYMLCSDGFRHKITEDEIFESLKPAKLTSKKIMHANAKKMIDLVKSRKERDNVSVVLIKIE</sequence>
<comment type="caution">
    <text evidence="3">The sequence shown here is derived from an EMBL/GenBank/DDBJ whole genome shotgun (WGS) entry which is preliminary data.</text>
</comment>
<evidence type="ECO:0000259" key="2">
    <source>
        <dbReference type="SMART" id="SM00332"/>
    </source>
</evidence>
<dbReference type="InterPro" id="IPR036457">
    <property type="entry name" value="PPM-type-like_dom_sf"/>
</dbReference>
<dbReference type="Gene3D" id="3.60.40.10">
    <property type="entry name" value="PPM-type phosphatase domain"/>
    <property type="match status" value="1"/>
</dbReference>
<protein>
    <submittedName>
        <fullName evidence="3">Serine/threonine-protein phosphatase</fullName>
    </submittedName>
</protein>
<dbReference type="SMART" id="SM00332">
    <property type="entry name" value="PP2Cc"/>
    <property type="match status" value="1"/>
</dbReference>
<dbReference type="AlphaFoldDB" id="A0A4S2DGH2"/>
<gene>
    <name evidence="3" type="ORF">E5347_16165</name>
</gene>
<evidence type="ECO:0000313" key="3">
    <source>
        <dbReference type="EMBL" id="TGY39933.1"/>
    </source>
</evidence>
<dbReference type="SUPFAM" id="SSF81606">
    <property type="entry name" value="PP2C-like"/>
    <property type="match status" value="1"/>
</dbReference>
<dbReference type="InterPro" id="IPR001932">
    <property type="entry name" value="PPM-type_phosphatase-like_dom"/>
</dbReference>
<dbReference type="OrthoDB" id="9801841at2"/>
<dbReference type="EMBL" id="SRYR01000018">
    <property type="protein sequence ID" value="TGY39933.1"/>
    <property type="molecule type" value="Genomic_DNA"/>
</dbReference>
<dbReference type="RefSeq" id="WP_136008260.1">
    <property type="nucleotide sequence ID" value="NZ_SRYR01000018.1"/>
</dbReference>
<name>A0A4S2DGH2_9CLOT</name>
<dbReference type="SMART" id="SM00331">
    <property type="entry name" value="PP2C_SIG"/>
    <property type="match status" value="1"/>
</dbReference>